<evidence type="ECO:0000313" key="3">
    <source>
        <dbReference type="Proteomes" id="UP000053327"/>
    </source>
</evidence>
<organism evidence="2 3">
    <name type="scientific">Plasmodium vivax (strain Brazil I)</name>
    <dbReference type="NCBI Taxonomy" id="1033975"/>
    <lineage>
        <taxon>Eukaryota</taxon>
        <taxon>Sar</taxon>
        <taxon>Alveolata</taxon>
        <taxon>Apicomplexa</taxon>
        <taxon>Aconoidasida</taxon>
        <taxon>Haemosporida</taxon>
        <taxon>Plasmodiidae</taxon>
        <taxon>Plasmodium</taxon>
        <taxon>Plasmodium (Plasmodium)</taxon>
    </lineage>
</organism>
<keyword evidence="1" id="KW-0812">Transmembrane</keyword>
<reference evidence="2 3" key="1">
    <citation type="submission" date="2011-08" db="EMBL/GenBank/DDBJ databases">
        <title>The Genome Sequence of Plasmodium vivax Brazil I.</title>
        <authorList>
            <consortium name="The Broad Institute Genome Sequencing Platform"/>
            <consortium name="The Broad Institute Genome Sequencing Center for Infectious Disease"/>
            <person name="Neafsey D."/>
            <person name="Carlton J."/>
            <person name="Barnwell J."/>
            <person name="Collins W."/>
            <person name="Escalante A."/>
            <person name="Mullikin J."/>
            <person name="Saul A."/>
            <person name="Guigo R."/>
            <person name="Camara F."/>
            <person name="Young S.K."/>
            <person name="Zeng Q."/>
            <person name="Gargeya S."/>
            <person name="Fitzgerald M."/>
            <person name="Haas B."/>
            <person name="Abouelleil A."/>
            <person name="Alvarado L."/>
            <person name="Arachchi H.M."/>
            <person name="Berlin A."/>
            <person name="Brown A."/>
            <person name="Chapman S.B."/>
            <person name="Chen Z."/>
            <person name="Dunbar C."/>
            <person name="Freedman E."/>
            <person name="Gearin G."/>
            <person name="Gellesch M."/>
            <person name="Goldberg J."/>
            <person name="Griggs A."/>
            <person name="Gujja S."/>
            <person name="Heiman D."/>
            <person name="Howarth C."/>
            <person name="Larson L."/>
            <person name="Lui A."/>
            <person name="MacDonald P.J.P."/>
            <person name="Montmayeur A."/>
            <person name="Murphy C."/>
            <person name="Neiman D."/>
            <person name="Pearson M."/>
            <person name="Priest M."/>
            <person name="Roberts A."/>
            <person name="Saif S."/>
            <person name="Shea T."/>
            <person name="Shenoy N."/>
            <person name="Sisk P."/>
            <person name="Stolte C."/>
            <person name="Sykes S."/>
            <person name="Wortman J."/>
            <person name="Nusbaum C."/>
            <person name="Birren B."/>
        </authorList>
    </citation>
    <scope>NUCLEOTIDE SEQUENCE [LARGE SCALE GENOMIC DNA]</scope>
    <source>
        <strain evidence="2 3">Brazil I</strain>
    </source>
</reference>
<name>A0A0J9SVH1_PLAV1</name>
<dbReference type="EMBL" id="KQ234816">
    <property type="protein sequence ID" value="KMZ86854.1"/>
    <property type="molecule type" value="Genomic_DNA"/>
</dbReference>
<accession>A0A0J9SVH1</accession>
<evidence type="ECO:0000256" key="1">
    <source>
        <dbReference type="SAM" id="Phobius"/>
    </source>
</evidence>
<keyword evidence="1" id="KW-1133">Transmembrane helix</keyword>
<dbReference type="Proteomes" id="UP000053327">
    <property type="component" value="Unassembled WGS sequence"/>
</dbReference>
<feature type="transmembrane region" description="Helical" evidence="1">
    <location>
        <begin position="290"/>
        <end position="308"/>
    </location>
</feature>
<keyword evidence="1" id="KW-0472">Membrane</keyword>
<feature type="transmembrane region" description="Helical" evidence="1">
    <location>
        <begin position="228"/>
        <end position="250"/>
    </location>
</feature>
<proteinExistence type="predicted"/>
<dbReference type="AlphaFoldDB" id="A0A0J9SVH1"/>
<evidence type="ECO:0000313" key="2">
    <source>
        <dbReference type="EMBL" id="KMZ86854.1"/>
    </source>
</evidence>
<protein>
    <submittedName>
        <fullName evidence="2">Uncharacterized protein</fullName>
    </submittedName>
</protein>
<dbReference type="OrthoDB" id="381466at2759"/>
<sequence>MYYDRCHEKFQNASLCVPYFYEVFNQVRTTFKHHEKEHLEKIKTIQDPILRHVALYLVDNFEESKQYFKEGATRNDNVGCLMLNRWLDQRKSFYTHGDKCTANVDLWKKTIDPIWDMLNPKDGKNCTRNEIYARNAYIPEKLLPPTCYKYVPENYNCTQPLDPKRNITGSTCNNIKEYCSKCKEKNFFKQLKPIFQTNATKTCSLNNNPDILSLPQEQIYCKECSSSIYTTALSVCVSFFGTLFILLFLYKDKYYSIYIEFQQKIYIFFYYYKNNFYLRVRTFKLSIYKLLFKIIIYFYTNYICFKNLL</sequence>
<gene>
    <name evidence="2" type="ORF">PVBG_04512</name>
</gene>